<keyword evidence="3" id="KW-1185">Reference proteome</keyword>
<evidence type="ECO:0000313" key="3">
    <source>
        <dbReference type="Proteomes" id="UP000016931"/>
    </source>
</evidence>
<dbReference type="HOGENOM" id="CLU_1497133_0_0_1"/>
<dbReference type="GeneID" id="27898010"/>
<accession>N1QH02</accession>
<feature type="compositionally biased region" description="Polar residues" evidence="1">
    <location>
        <begin position="152"/>
        <end position="161"/>
    </location>
</feature>
<organism evidence="2 3">
    <name type="scientific">Sphaerulina musiva (strain SO2202)</name>
    <name type="common">Poplar stem canker fungus</name>
    <name type="synonym">Septoria musiva</name>
    <dbReference type="NCBI Taxonomy" id="692275"/>
    <lineage>
        <taxon>Eukaryota</taxon>
        <taxon>Fungi</taxon>
        <taxon>Dikarya</taxon>
        <taxon>Ascomycota</taxon>
        <taxon>Pezizomycotina</taxon>
        <taxon>Dothideomycetes</taxon>
        <taxon>Dothideomycetidae</taxon>
        <taxon>Mycosphaerellales</taxon>
        <taxon>Mycosphaerellaceae</taxon>
        <taxon>Sphaerulina</taxon>
    </lineage>
</organism>
<proteinExistence type="predicted"/>
<name>N1QH02_SPHMS</name>
<dbReference type="EMBL" id="KB456269">
    <property type="protein sequence ID" value="EMF09289.1"/>
    <property type="molecule type" value="Genomic_DNA"/>
</dbReference>
<sequence length="180" mass="19282">MYLKSDTTPQTRLISLAYSNIIGYIYREGSNSTARPSGSCLTLIKRNSRTLSSSSQSNGTGARTSPVDTSGLTYAAPHPQHHQSLAPPNGRQTLPSSGKKGNSSKQYLHVVNCRDGGKEEMRCAAPPTPGPSSSQSPRVMSMSHTRARASGQHGNSSTVTTTQNPYTICRICGRQEVKSK</sequence>
<reference evidence="2 3" key="1">
    <citation type="journal article" date="2012" name="PLoS Pathog.">
        <title>Diverse lifestyles and strategies of plant pathogenesis encoded in the genomes of eighteen Dothideomycetes fungi.</title>
        <authorList>
            <person name="Ohm R.A."/>
            <person name="Feau N."/>
            <person name="Henrissat B."/>
            <person name="Schoch C.L."/>
            <person name="Horwitz B.A."/>
            <person name="Barry K.W."/>
            <person name="Condon B.J."/>
            <person name="Copeland A.C."/>
            <person name="Dhillon B."/>
            <person name="Glaser F."/>
            <person name="Hesse C.N."/>
            <person name="Kosti I."/>
            <person name="LaButti K."/>
            <person name="Lindquist E.A."/>
            <person name="Lucas S."/>
            <person name="Salamov A.A."/>
            <person name="Bradshaw R.E."/>
            <person name="Ciuffetti L."/>
            <person name="Hamelin R.C."/>
            <person name="Kema G.H.J."/>
            <person name="Lawrence C."/>
            <person name="Scott J.A."/>
            <person name="Spatafora J.W."/>
            <person name="Turgeon B.G."/>
            <person name="de Wit P.J.G.M."/>
            <person name="Zhong S."/>
            <person name="Goodwin S.B."/>
            <person name="Grigoriev I.V."/>
        </authorList>
    </citation>
    <scope>NUCLEOTIDE SEQUENCE [LARGE SCALE GENOMIC DNA]</scope>
    <source>
        <strain evidence="2 3">SO2202</strain>
    </source>
</reference>
<protein>
    <submittedName>
        <fullName evidence="2">Uncharacterized protein</fullName>
    </submittedName>
</protein>
<feature type="compositionally biased region" description="Polar residues" evidence="1">
    <location>
        <begin position="90"/>
        <end position="106"/>
    </location>
</feature>
<feature type="compositionally biased region" description="Low complexity" evidence="1">
    <location>
        <begin position="49"/>
        <end position="61"/>
    </location>
</feature>
<dbReference type="Proteomes" id="UP000016931">
    <property type="component" value="Unassembled WGS sequence"/>
</dbReference>
<feature type="region of interest" description="Disordered" evidence="1">
    <location>
        <begin position="49"/>
        <end position="161"/>
    </location>
</feature>
<evidence type="ECO:0000313" key="2">
    <source>
        <dbReference type="EMBL" id="EMF09289.1"/>
    </source>
</evidence>
<gene>
    <name evidence="2" type="ORF">SEPMUDRAFT_110800</name>
</gene>
<dbReference type="AlphaFoldDB" id="N1QH02"/>
<feature type="compositionally biased region" description="Polar residues" evidence="1">
    <location>
        <begin position="62"/>
        <end position="72"/>
    </location>
</feature>
<dbReference type="RefSeq" id="XP_016757410.1">
    <property type="nucleotide sequence ID" value="XM_016900873.1"/>
</dbReference>
<feature type="compositionally biased region" description="Low complexity" evidence="1">
    <location>
        <begin position="131"/>
        <end position="143"/>
    </location>
</feature>
<evidence type="ECO:0000256" key="1">
    <source>
        <dbReference type="SAM" id="MobiDB-lite"/>
    </source>
</evidence>